<dbReference type="Proteomes" id="UP000287336">
    <property type="component" value="Unassembled WGS sequence"/>
</dbReference>
<protein>
    <submittedName>
        <fullName evidence="1">Uncharacterized protein</fullName>
    </submittedName>
</protein>
<evidence type="ECO:0000313" key="1">
    <source>
        <dbReference type="EMBL" id="RUR34072.1"/>
    </source>
</evidence>
<dbReference type="AlphaFoldDB" id="A0A433KWR5"/>
<dbReference type="OrthoDB" id="6159550at2"/>
<keyword evidence="2" id="KW-1185">Reference proteome</keyword>
<gene>
    <name evidence="1" type="ORF">ELY33_02305</name>
</gene>
<reference evidence="1 2" key="1">
    <citation type="submission" date="2018-12" db="EMBL/GenBank/DDBJ databases">
        <title>three novel Halomonas strain isolated from plants.</title>
        <authorList>
            <person name="Sun C."/>
        </authorList>
    </citation>
    <scope>NUCLEOTIDE SEQUENCE [LARGE SCALE GENOMIC DNA]</scope>
    <source>
        <strain evidence="1 2">DSM 19434</strain>
    </source>
</reference>
<evidence type="ECO:0000313" key="2">
    <source>
        <dbReference type="Proteomes" id="UP000287336"/>
    </source>
</evidence>
<sequence>MTTSPHTWIDHNNPAQLKWIANYLSRTQPDFSLAFMGDDFAHPERADHLITEIKNHMDSPAFREQYGKLRNAWRQKKVRQQRDKKSATFVLPVATLTTLEKLAKKHNHSKVKELSTVISDAWHDHLRATEIAHKANSTYRQELKNQRASYEQREQAYQRVVEKLLAAVAEQIDKRCALEAKIGGADSSPLESGDIATYEALIEPHKAAIEPHLTNLTLVRFKGESLSKQLANLVQARKKAAEAPKIPGEP</sequence>
<organism evidence="1 2">
    <name type="scientific">Vreelandella andesensis</name>
    <dbReference type="NCBI Taxonomy" id="447567"/>
    <lineage>
        <taxon>Bacteria</taxon>
        <taxon>Pseudomonadati</taxon>
        <taxon>Pseudomonadota</taxon>
        <taxon>Gammaproteobacteria</taxon>
        <taxon>Oceanospirillales</taxon>
        <taxon>Halomonadaceae</taxon>
        <taxon>Vreelandella</taxon>
    </lineage>
</organism>
<proteinExistence type="predicted"/>
<dbReference type="EMBL" id="RZHG01000003">
    <property type="protein sequence ID" value="RUR34072.1"/>
    <property type="molecule type" value="Genomic_DNA"/>
</dbReference>
<comment type="caution">
    <text evidence="1">The sequence shown here is derived from an EMBL/GenBank/DDBJ whole genome shotgun (WGS) entry which is preliminary data.</text>
</comment>
<accession>A0A433KWR5</accession>
<name>A0A433KWR5_9GAMM</name>
<dbReference type="RefSeq" id="WP_126943286.1">
    <property type="nucleotide sequence ID" value="NZ_RZHG01000003.1"/>
</dbReference>